<accession>A0A3B0A6A6</accession>
<evidence type="ECO:0000313" key="3">
    <source>
        <dbReference type="Proteomes" id="UP000279968"/>
    </source>
</evidence>
<keyword evidence="1" id="KW-1133">Transmembrane helix</keyword>
<evidence type="ECO:0000256" key="1">
    <source>
        <dbReference type="SAM" id="Phobius"/>
    </source>
</evidence>
<proteinExistence type="predicted"/>
<feature type="transmembrane region" description="Helical" evidence="1">
    <location>
        <begin position="86"/>
        <end position="104"/>
    </location>
</feature>
<gene>
    <name evidence="2" type="ORF">D7193_15885</name>
</gene>
<dbReference type="OrthoDB" id="9893319at2"/>
<keyword evidence="1" id="KW-0472">Membrane</keyword>
<keyword evidence="3" id="KW-1185">Reference proteome</keyword>
<dbReference type="Proteomes" id="UP000279968">
    <property type="component" value="Unassembled WGS sequence"/>
</dbReference>
<name>A0A3B0A6A6_9ACTN</name>
<protein>
    <submittedName>
        <fullName evidence="2">Uncharacterized protein</fullName>
    </submittedName>
</protein>
<reference evidence="2 3" key="1">
    <citation type="journal article" date="2015" name="Int. J. Syst. Evol. Microbiol.">
        <title>Micromonospora costi sp. nov., isolated from a leaf of Costus speciosus.</title>
        <authorList>
            <person name="Thawai C."/>
        </authorList>
    </citation>
    <scope>NUCLEOTIDE SEQUENCE [LARGE SCALE GENOMIC DNA]</scope>
    <source>
        <strain evidence="2 3">CS1-12</strain>
    </source>
</reference>
<keyword evidence="1" id="KW-0812">Transmembrane</keyword>
<dbReference type="RefSeq" id="WP_120780215.1">
    <property type="nucleotide sequence ID" value="NZ_JBHLUP010000002.1"/>
</dbReference>
<dbReference type="AlphaFoldDB" id="A0A3B0A6A6"/>
<comment type="caution">
    <text evidence="2">The sequence shown here is derived from an EMBL/GenBank/DDBJ whole genome shotgun (WGS) entry which is preliminary data.</text>
</comment>
<feature type="transmembrane region" description="Helical" evidence="1">
    <location>
        <begin position="45"/>
        <end position="66"/>
    </location>
</feature>
<sequence length="185" mass="21175">MTHNLSYPRDLNDNTEREIHAARKQRERRICRLLAERRQMRPPRIYTRATVIAGIAAVLDWVMVAFHTASVRGRAQDPMIGTHQALVATLSIIAACLAIGWAIMEMQRRFEVKRDEIEDLRHQDRTALAEWAMVVASNREWQSYAVGVREGQGYNRNASTDPHNAVVPLSQRTAGSRQPGHRYYS</sequence>
<dbReference type="EMBL" id="RBAN01000002">
    <property type="protein sequence ID" value="RKN56032.1"/>
    <property type="molecule type" value="Genomic_DNA"/>
</dbReference>
<evidence type="ECO:0000313" key="2">
    <source>
        <dbReference type="EMBL" id="RKN56032.1"/>
    </source>
</evidence>
<organism evidence="2 3">
    <name type="scientific">Micromonospora costi</name>
    <dbReference type="NCBI Taxonomy" id="1530042"/>
    <lineage>
        <taxon>Bacteria</taxon>
        <taxon>Bacillati</taxon>
        <taxon>Actinomycetota</taxon>
        <taxon>Actinomycetes</taxon>
        <taxon>Micromonosporales</taxon>
        <taxon>Micromonosporaceae</taxon>
        <taxon>Micromonospora</taxon>
    </lineage>
</organism>